<proteinExistence type="predicted"/>
<reference evidence="2 3" key="1">
    <citation type="submission" date="2014-12" db="EMBL/GenBank/DDBJ databases">
        <title>Draft genome sequence of Paenibacillus kamchatkensis strain B-2647.</title>
        <authorList>
            <person name="Karlyshev A.V."/>
            <person name="Kudryashova E.B."/>
        </authorList>
    </citation>
    <scope>NUCLEOTIDE SEQUENCE [LARGE SCALE GENOMIC DNA]</scope>
    <source>
        <strain evidence="2 3">VKM B-2647</strain>
    </source>
</reference>
<name>A0ABR5AHT0_9BACL</name>
<sequence>MNESVRNNLIGAAIAVCLLASVGAGGYVYYKQGPRGSLSGTARTEQQAAAAKDVPALIRPEALDDKRVHFDASGDINEAYVDSDGKVVRLYQLPPATLMRALELGMTKHEQSVEPVANLHERFHSMLSFAKTGSSGAVKETMTAGWDAFAKQNATLPELFDRMAAVNVNDGVKADFRNIAALLRIARDKHDAQAVIYAYRILHDLDDAVYNADREPLRDDPPPYGAAHAYKPAKKSQTAEIEAYIAKNRK</sequence>
<feature type="region of interest" description="Disordered" evidence="1">
    <location>
        <begin position="213"/>
        <end position="232"/>
    </location>
</feature>
<comment type="caution">
    <text evidence="2">The sequence shown here is derived from an EMBL/GenBank/DDBJ whole genome shotgun (WGS) entry which is preliminary data.</text>
</comment>
<evidence type="ECO:0000313" key="2">
    <source>
        <dbReference type="EMBL" id="KIL40308.1"/>
    </source>
</evidence>
<evidence type="ECO:0000313" key="3">
    <source>
        <dbReference type="Proteomes" id="UP000031967"/>
    </source>
</evidence>
<protein>
    <submittedName>
        <fullName evidence="2">Uncharacterized protein</fullName>
    </submittedName>
</protein>
<dbReference type="EMBL" id="JXAK01000023">
    <property type="protein sequence ID" value="KIL40308.1"/>
    <property type="molecule type" value="Genomic_DNA"/>
</dbReference>
<dbReference type="Proteomes" id="UP000031967">
    <property type="component" value="Unassembled WGS sequence"/>
</dbReference>
<dbReference type="RefSeq" id="WP_041048257.1">
    <property type="nucleotide sequence ID" value="NZ_JXAK01000023.1"/>
</dbReference>
<keyword evidence="3" id="KW-1185">Reference proteome</keyword>
<gene>
    <name evidence="2" type="ORF">SD70_14590</name>
</gene>
<evidence type="ECO:0000256" key="1">
    <source>
        <dbReference type="SAM" id="MobiDB-lite"/>
    </source>
</evidence>
<organism evidence="2 3">
    <name type="scientific">Gordoniibacillus kamchatkensis</name>
    <dbReference type="NCBI Taxonomy" id="1590651"/>
    <lineage>
        <taxon>Bacteria</taxon>
        <taxon>Bacillati</taxon>
        <taxon>Bacillota</taxon>
        <taxon>Bacilli</taxon>
        <taxon>Bacillales</taxon>
        <taxon>Paenibacillaceae</taxon>
        <taxon>Gordoniibacillus</taxon>
    </lineage>
</organism>
<accession>A0ABR5AHT0</accession>